<keyword evidence="1" id="KW-0496">Mitochondrion</keyword>
<protein>
    <submittedName>
        <fullName evidence="1">Uncharacterized protein</fullName>
    </submittedName>
</protein>
<dbReference type="GeneID" id="41039237"/>
<name>A0A513X046_9BASI</name>
<evidence type="ECO:0000313" key="1">
    <source>
        <dbReference type="EMBL" id="QDH07307.1"/>
    </source>
</evidence>
<proteinExistence type="predicted"/>
<dbReference type="AlphaFoldDB" id="A0A513X046"/>
<reference evidence="1" key="1">
    <citation type="journal article" date="2019" name="Fungal Genet. Biol.">
        <title>The unrevealing high variability on non conserved core of Austropuccinia psidii and other rust mitochondrial genomes.</title>
        <authorList>
            <person name="de Almeida J.R."/>
            <person name="Riano Pachon D.M."/>
            <person name="Franceschine L.M."/>
            <person name="Batista dos Santos I."/>
            <person name="da Silva Lopes M."/>
            <person name="Avelino de Andrade P."/>
            <person name="de Barros Monteiro-Vitorello C."/>
            <person name="Labate C.A."/>
            <person name="Quecine M.C."/>
        </authorList>
    </citation>
    <scope>NUCLEOTIDE SEQUENCE</scope>
    <source>
        <strain evidence="1">MF-1</strain>
    </source>
</reference>
<accession>A0A513X046</accession>
<geneLocation type="mitochondrion" evidence="1"/>
<gene>
    <name evidence="1" type="primary">orf99</name>
</gene>
<dbReference type="RefSeq" id="YP_009681258.1">
    <property type="nucleotide sequence ID" value="NC_044121.1"/>
</dbReference>
<sequence length="99" mass="11450">MQGAKICRGANSDIDKAEGFKQYLFHTPEAVELLRQSALKRTTPNKPCYVTSWIDLMRPTRARCTTINEASSYKDRNKDTPKIWWETFKIVIKSLLLKS</sequence>
<organism evidence="1">
    <name type="scientific">Austropuccinia psidii</name>
    <dbReference type="NCBI Taxonomy" id="181123"/>
    <lineage>
        <taxon>Eukaryota</taxon>
        <taxon>Fungi</taxon>
        <taxon>Dikarya</taxon>
        <taxon>Basidiomycota</taxon>
        <taxon>Pucciniomycotina</taxon>
        <taxon>Pucciniomycetes</taxon>
        <taxon>Pucciniales</taxon>
        <taxon>Sphaerophragmiaceae</taxon>
        <taxon>Austropuccinia</taxon>
    </lineage>
</organism>
<dbReference type="EMBL" id="MN018834">
    <property type="protein sequence ID" value="QDH07307.1"/>
    <property type="molecule type" value="Genomic_DNA"/>
</dbReference>